<dbReference type="SMART" id="SM00320">
    <property type="entry name" value="WD40"/>
    <property type="match status" value="3"/>
</dbReference>
<name>A0A914VDE0_9BILA</name>
<dbReference type="GO" id="GO:0032956">
    <property type="term" value="P:regulation of actin cytoskeleton organization"/>
    <property type="evidence" value="ECO:0007669"/>
    <property type="project" value="TreeGrafter"/>
</dbReference>
<reference evidence="7" key="1">
    <citation type="submission" date="2022-11" db="UniProtKB">
        <authorList>
            <consortium name="WormBaseParasite"/>
        </authorList>
    </citation>
    <scope>IDENTIFICATION</scope>
</reference>
<comment type="function">
    <text evidence="5">Subunit of TORC1 and TORC2, which regulate cell growth and survival in response to nutrient and hormonal signals.</text>
</comment>
<evidence type="ECO:0000313" key="7">
    <source>
        <dbReference type="WBParaSite" id="PSAMB.scaffold17400size1132.g37263.t1"/>
    </source>
</evidence>
<keyword evidence="6" id="KW-1185">Reference proteome</keyword>
<dbReference type="Proteomes" id="UP000887566">
    <property type="component" value="Unplaced"/>
</dbReference>
<dbReference type="PROSITE" id="PS50082">
    <property type="entry name" value="WD_REPEATS_2"/>
    <property type="match status" value="1"/>
</dbReference>
<evidence type="ECO:0000256" key="2">
    <source>
        <dbReference type="ARBA" id="ARBA00022574"/>
    </source>
</evidence>
<dbReference type="InterPro" id="IPR001680">
    <property type="entry name" value="WD40_rpt"/>
</dbReference>
<dbReference type="Pfam" id="PF00400">
    <property type="entry name" value="WD40"/>
    <property type="match status" value="2"/>
</dbReference>
<evidence type="ECO:0000256" key="3">
    <source>
        <dbReference type="ARBA" id="ARBA00022737"/>
    </source>
</evidence>
<dbReference type="GO" id="GO:0031931">
    <property type="term" value="C:TORC1 complex"/>
    <property type="evidence" value="ECO:0007669"/>
    <property type="project" value="UniProtKB-UniRule"/>
</dbReference>
<keyword evidence="2 4" id="KW-0853">WD repeat</keyword>
<comment type="subcellular location">
    <subcellularLocation>
        <location evidence="5">Cytoplasm</location>
    </subcellularLocation>
</comment>
<dbReference type="AlphaFoldDB" id="A0A914VDE0"/>
<keyword evidence="5" id="KW-0963">Cytoplasm</keyword>
<dbReference type="PROSITE" id="PS50294">
    <property type="entry name" value="WD_REPEATS_REGION"/>
    <property type="match status" value="1"/>
</dbReference>
<dbReference type="InterPro" id="IPR036322">
    <property type="entry name" value="WD40_repeat_dom_sf"/>
</dbReference>
<sequence>NAATGTCTQTVQHKESQVNALEVTPDRCQLAAAGFQHIRMYDLMAATPTPIIDFDGVSKNVTAVGFQAEGRWMFTGGEDCTAKVWDMRVRQLQCQRIFQVNTPVNSVCLHPNQVELFVGDSNGSLYMWDLRTDHNDTLNLDSPPTSIQHVNVDADGTML</sequence>
<dbReference type="InterPro" id="IPR015943">
    <property type="entry name" value="WD40/YVTN_repeat-like_dom_sf"/>
</dbReference>
<dbReference type="SUPFAM" id="SSF50978">
    <property type="entry name" value="WD40 repeat-like"/>
    <property type="match status" value="1"/>
</dbReference>
<dbReference type="GO" id="GO:0031932">
    <property type="term" value="C:TORC2 complex"/>
    <property type="evidence" value="ECO:0007669"/>
    <property type="project" value="UniProtKB-UniRule"/>
</dbReference>
<dbReference type="InterPro" id="IPR037588">
    <property type="entry name" value="MLST8"/>
</dbReference>
<evidence type="ECO:0000256" key="5">
    <source>
        <dbReference type="RuleBase" id="RU369068"/>
    </source>
</evidence>
<dbReference type="PANTHER" id="PTHR19842:SF0">
    <property type="entry name" value="TARGET OF RAPAMYCIN COMPLEX SUBUNIT LST8"/>
    <property type="match status" value="1"/>
</dbReference>
<organism evidence="6 7">
    <name type="scientific">Plectus sambesii</name>
    <dbReference type="NCBI Taxonomy" id="2011161"/>
    <lineage>
        <taxon>Eukaryota</taxon>
        <taxon>Metazoa</taxon>
        <taxon>Ecdysozoa</taxon>
        <taxon>Nematoda</taxon>
        <taxon>Chromadorea</taxon>
        <taxon>Plectida</taxon>
        <taxon>Plectina</taxon>
        <taxon>Plectoidea</taxon>
        <taxon>Plectidae</taxon>
        <taxon>Plectus</taxon>
    </lineage>
</organism>
<dbReference type="PROSITE" id="PS00678">
    <property type="entry name" value="WD_REPEATS_1"/>
    <property type="match status" value="1"/>
</dbReference>
<evidence type="ECO:0000256" key="1">
    <source>
        <dbReference type="ARBA" id="ARBA00009890"/>
    </source>
</evidence>
<comment type="similarity">
    <text evidence="1 5">Belongs to the WD repeat LST8 family.</text>
</comment>
<feature type="repeat" description="WD" evidence="4">
    <location>
        <begin position="54"/>
        <end position="88"/>
    </location>
</feature>
<dbReference type="GO" id="GO:0031929">
    <property type="term" value="P:TOR signaling"/>
    <property type="evidence" value="ECO:0007669"/>
    <property type="project" value="UniProtKB-UniRule"/>
</dbReference>
<evidence type="ECO:0000313" key="6">
    <source>
        <dbReference type="Proteomes" id="UP000887566"/>
    </source>
</evidence>
<dbReference type="GO" id="GO:0005737">
    <property type="term" value="C:cytoplasm"/>
    <property type="evidence" value="ECO:0007669"/>
    <property type="project" value="UniProtKB-SubCell"/>
</dbReference>
<proteinExistence type="inferred from homology"/>
<keyword evidence="3 5" id="KW-0677">Repeat</keyword>
<dbReference type="Gene3D" id="2.130.10.10">
    <property type="entry name" value="YVTN repeat-like/Quinoprotein amine dehydrogenase"/>
    <property type="match status" value="1"/>
</dbReference>
<dbReference type="PANTHER" id="PTHR19842">
    <property type="entry name" value="G BETA-LIKE PROTEIN GBL"/>
    <property type="match status" value="1"/>
</dbReference>
<comment type="subunit">
    <text evidence="5">Part of TORC1 complex. Part of the TORC2 complex.</text>
</comment>
<dbReference type="InterPro" id="IPR019775">
    <property type="entry name" value="WD40_repeat_CS"/>
</dbReference>
<dbReference type="WBParaSite" id="PSAMB.scaffold17400size1132.g37263.t1">
    <property type="protein sequence ID" value="PSAMB.scaffold17400size1132.g37263.t1"/>
    <property type="gene ID" value="PSAMB.scaffold17400size1132.g37263"/>
</dbReference>
<protein>
    <recommendedName>
        <fullName evidence="5">Target of rapamycin complex subunit lst8</fullName>
        <shortName evidence="5">TORC subunit lst8</shortName>
    </recommendedName>
</protein>
<accession>A0A914VDE0</accession>
<evidence type="ECO:0000256" key="4">
    <source>
        <dbReference type="PROSITE-ProRule" id="PRU00221"/>
    </source>
</evidence>